<keyword evidence="3 7" id="KW-0489">Methyltransferase</keyword>
<comment type="caution">
    <text evidence="7">The sequence shown here is derived from an EMBL/GenBank/DDBJ whole genome shotgun (WGS) entry which is preliminary data.</text>
</comment>
<proteinExistence type="predicted"/>
<evidence type="ECO:0000256" key="4">
    <source>
        <dbReference type="ARBA" id="ARBA00022679"/>
    </source>
</evidence>
<evidence type="ECO:0000256" key="1">
    <source>
        <dbReference type="ARBA" id="ARBA00001541"/>
    </source>
</evidence>
<evidence type="ECO:0000256" key="5">
    <source>
        <dbReference type="ARBA" id="ARBA00022691"/>
    </source>
</evidence>
<dbReference type="AlphaFoldDB" id="D6SQT4"/>
<dbReference type="Gene3D" id="3.40.50.150">
    <property type="entry name" value="Vaccinia Virus protein VP39"/>
    <property type="match status" value="1"/>
</dbReference>
<evidence type="ECO:0000259" key="6">
    <source>
        <dbReference type="PROSITE" id="PS50123"/>
    </source>
</evidence>
<dbReference type="EC" id="2.1.1.80" evidence="2"/>
<dbReference type="GO" id="GO:0032259">
    <property type="term" value="P:methylation"/>
    <property type="evidence" value="ECO:0007669"/>
    <property type="project" value="UniProtKB-KW"/>
</dbReference>
<organism evidence="7 8">
    <name type="scientific">Desulfonatronospira thiodismutans ASO3-1</name>
    <dbReference type="NCBI Taxonomy" id="555779"/>
    <lineage>
        <taxon>Bacteria</taxon>
        <taxon>Pseudomonadati</taxon>
        <taxon>Thermodesulfobacteriota</taxon>
        <taxon>Desulfovibrionia</taxon>
        <taxon>Desulfovibrionales</taxon>
        <taxon>Desulfonatronovibrionaceae</taxon>
        <taxon>Desulfonatronospira</taxon>
    </lineage>
</organism>
<dbReference type="Proteomes" id="UP000005496">
    <property type="component" value="Unassembled WGS sequence"/>
</dbReference>
<name>D6SQT4_9BACT</name>
<evidence type="ECO:0000256" key="3">
    <source>
        <dbReference type="ARBA" id="ARBA00022603"/>
    </source>
</evidence>
<dbReference type="SUPFAM" id="SSF47757">
    <property type="entry name" value="Chemotaxis receptor methyltransferase CheR, N-terminal domain"/>
    <property type="match status" value="1"/>
</dbReference>
<protein>
    <recommendedName>
        <fullName evidence="2">protein-glutamate O-methyltransferase</fullName>
        <ecNumber evidence="2">2.1.1.80</ecNumber>
    </recommendedName>
</protein>
<dbReference type="InterPro" id="IPR026024">
    <property type="entry name" value="Chemotaxis_MeTrfase_CheR"/>
</dbReference>
<dbReference type="SUPFAM" id="SSF53335">
    <property type="entry name" value="S-adenosyl-L-methionine-dependent methyltransferases"/>
    <property type="match status" value="1"/>
</dbReference>
<evidence type="ECO:0000256" key="2">
    <source>
        <dbReference type="ARBA" id="ARBA00012534"/>
    </source>
</evidence>
<accession>D6SQT4</accession>
<dbReference type="InterPro" id="IPR022642">
    <property type="entry name" value="CheR_C"/>
</dbReference>
<gene>
    <name evidence="7" type="ORF">Dthio_PD2504</name>
</gene>
<keyword evidence="5" id="KW-0949">S-adenosyl-L-methionine</keyword>
<dbReference type="RefSeq" id="WP_008870424.1">
    <property type="nucleotide sequence ID" value="NZ_ACJN02000002.1"/>
</dbReference>
<dbReference type="OrthoDB" id="9786165at2"/>
<dbReference type="InterPro" id="IPR000780">
    <property type="entry name" value="CheR_MeTrfase"/>
</dbReference>
<keyword evidence="8" id="KW-1185">Reference proteome</keyword>
<dbReference type="InterPro" id="IPR029063">
    <property type="entry name" value="SAM-dependent_MTases_sf"/>
</dbReference>
<dbReference type="GO" id="GO:0008983">
    <property type="term" value="F:protein-glutamate O-methyltransferase activity"/>
    <property type="evidence" value="ECO:0007669"/>
    <property type="project" value="UniProtKB-EC"/>
</dbReference>
<dbReference type="PIRSF" id="PIRSF000410">
    <property type="entry name" value="CheR"/>
    <property type="match status" value="1"/>
</dbReference>
<evidence type="ECO:0000313" key="8">
    <source>
        <dbReference type="Proteomes" id="UP000005496"/>
    </source>
</evidence>
<dbReference type="PROSITE" id="PS50123">
    <property type="entry name" value="CHER"/>
    <property type="match status" value="1"/>
</dbReference>
<comment type="catalytic activity">
    <reaction evidence="1">
        <text>L-glutamyl-[protein] + S-adenosyl-L-methionine = [protein]-L-glutamate 5-O-methyl ester + S-adenosyl-L-homocysteine</text>
        <dbReference type="Rhea" id="RHEA:24452"/>
        <dbReference type="Rhea" id="RHEA-COMP:10208"/>
        <dbReference type="Rhea" id="RHEA-COMP:10311"/>
        <dbReference type="ChEBI" id="CHEBI:29973"/>
        <dbReference type="ChEBI" id="CHEBI:57856"/>
        <dbReference type="ChEBI" id="CHEBI:59789"/>
        <dbReference type="ChEBI" id="CHEBI:82795"/>
        <dbReference type="EC" id="2.1.1.80"/>
    </reaction>
</comment>
<sequence>MNSPFSQSITFKKELKIDDQEFKQLRDFIYEKSGIYIGDNRKYLLENRLGNRLKAHNLKSFKEYAYFLRYDSQRNEELAKLFEVITTNETSFFRNPPQIKIFQDQILKDIIKAKKARGEKKLTIWSAGCSTGEEPYTLSIVLHEVLQHELGSWKPKIIANDLSNAVLSAARRGIYTQYALRTTPPEIIKRYFVEESEGKFRVQDRVKDLVQFGQINLSDRFQLKKVERSDVIFCRNVIIYFDDEMKKNVINSFYDNLLPGGYLFIGHSESLHNISRAFKPLHYPGSIVYLKEK</sequence>
<dbReference type="Pfam" id="PF01739">
    <property type="entry name" value="CheR"/>
    <property type="match status" value="1"/>
</dbReference>
<dbReference type="Gene3D" id="1.10.155.10">
    <property type="entry name" value="Chemotaxis receptor methyltransferase CheR, N-terminal domain"/>
    <property type="match status" value="1"/>
</dbReference>
<dbReference type="Pfam" id="PF03705">
    <property type="entry name" value="CheR_N"/>
    <property type="match status" value="1"/>
</dbReference>
<dbReference type="InterPro" id="IPR022641">
    <property type="entry name" value="CheR_N"/>
</dbReference>
<dbReference type="EMBL" id="ACJN02000002">
    <property type="protein sequence ID" value="EFI35110.1"/>
    <property type="molecule type" value="Genomic_DNA"/>
</dbReference>
<evidence type="ECO:0000313" key="7">
    <source>
        <dbReference type="EMBL" id="EFI35110.1"/>
    </source>
</evidence>
<dbReference type="PANTHER" id="PTHR24422">
    <property type="entry name" value="CHEMOTAXIS PROTEIN METHYLTRANSFERASE"/>
    <property type="match status" value="1"/>
</dbReference>
<reference evidence="7" key="1">
    <citation type="submission" date="2010-05" db="EMBL/GenBank/DDBJ databases">
        <title>The draft genome of Desulfonatronospira thiodismutans ASO3-1.</title>
        <authorList>
            <consortium name="US DOE Joint Genome Institute (JGI-PGF)"/>
            <person name="Lucas S."/>
            <person name="Copeland A."/>
            <person name="Lapidus A."/>
            <person name="Cheng J.-F."/>
            <person name="Bruce D."/>
            <person name="Goodwin L."/>
            <person name="Pitluck S."/>
            <person name="Chertkov O."/>
            <person name="Brettin T."/>
            <person name="Detter J.C."/>
            <person name="Han C."/>
            <person name="Land M.L."/>
            <person name="Hauser L."/>
            <person name="Kyrpides N."/>
            <person name="Mikhailova N."/>
            <person name="Muyzer G."/>
            <person name="Woyke T."/>
        </authorList>
    </citation>
    <scope>NUCLEOTIDE SEQUENCE [LARGE SCALE GENOMIC DNA]</scope>
    <source>
        <strain evidence="7">ASO3-1</strain>
    </source>
</reference>
<dbReference type="PRINTS" id="PR00996">
    <property type="entry name" value="CHERMTFRASE"/>
</dbReference>
<feature type="domain" description="CheR-type methyltransferase" evidence="6">
    <location>
        <begin position="10"/>
        <end position="293"/>
    </location>
</feature>
<dbReference type="eggNOG" id="COG1352">
    <property type="taxonomic scope" value="Bacteria"/>
</dbReference>
<dbReference type="SMART" id="SM00138">
    <property type="entry name" value="MeTrc"/>
    <property type="match status" value="1"/>
</dbReference>
<dbReference type="InterPro" id="IPR036804">
    <property type="entry name" value="CheR_N_sf"/>
</dbReference>
<dbReference type="PANTHER" id="PTHR24422:SF10">
    <property type="entry name" value="CHEMOTAXIS PROTEIN METHYLTRANSFERASE 2"/>
    <property type="match status" value="1"/>
</dbReference>
<keyword evidence="4 7" id="KW-0808">Transferase</keyword>
<dbReference type="InterPro" id="IPR050903">
    <property type="entry name" value="Bact_Chemotaxis_MeTrfase"/>
</dbReference>